<dbReference type="RefSeq" id="XP_013283014.1">
    <property type="nucleotide sequence ID" value="XM_013427560.1"/>
</dbReference>
<evidence type="ECO:0000313" key="2">
    <source>
        <dbReference type="EMBL" id="KIW79206.1"/>
    </source>
</evidence>
<keyword evidence="3" id="KW-1185">Reference proteome</keyword>
<feature type="compositionally biased region" description="Low complexity" evidence="1">
    <location>
        <begin position="180"/>
        <end position="190"/>
    </location>
</feature>
<evidence type="ECO:0000256" key="1">
    <source>
        <dbReference type="SAM" id="MobiDB-lite"/>
    </source>
</evidence>
<proteinExistence type="predicted"/>
<dbReference type="Proteomes" id="UP000053029">
    <property type="component" value="Unassembled WGS sequence"/>
</dbReference>
<dbReference type="OrthoDB" id="4160220at2759"/>
<dbReference type="GeneID" id="25305308"/>
<evidence type="ECO:0000313" key="3">
    <source>
        <dbReference type="Proteomes" id="UP000053029"/>
    </source>
</evidence>
<dbReference type="VEuPathDB" id="FungiDB:Z517_05818"/>
<feature type="region of interest" description="Disordered" evidence="1">
    <location>
        <begin position="171"/>
        <end position="190"/>
    </location>
</feature>
<organism evidence="2 3">
    <name type="scientific">Fonsecaea pedrosoi CBS 271.37</name>
    <dbReference type="NCBI Taxonomy" id="1442368"/>
    <lineage>
        <taxon>Eukaryota</taxon>
        <taxon>Fungi</taxon>
        <taxon>Dikarya</taxon>
        <taxon>Ascomycota</taxon>
        <taxon>Pezizomycotina</taxon>
        <taxon>Eurotiomycetes</taxon>
        <taxon>Chaetothyriomycetidae</taxon>
        <taxon>Chaetothyriales</taxon>
        <taxon>Herpotrichiellaceae</taxon>
        <taxon>Fonsecaea</taxon>
    </lineage>
</organism>
<name>A0A0D2DNB0_9EURO</name>
<reference evidence="2 3" key="1">
    <citation type="submission" date="2015-01" db="EMBL/GenBank/DDBJ databases">
        <title>The Genome Sequence of Fonsecaea pedrosoi CBS 271.37.</title>
        <authorList>
            <consortium name="The Broad Institute Genomics Platform"/>
            <person name="Cuomo C."/>
            <person name="de Hoog S."/>
            <person name="Gorbushina A."/>
            <person name="Stielow B."/>
            <person name="Teixiera M."/>
            <person name="Abouelleil A."/>
            <person name="Chapman S.B."/>
            <person name="Priest M."/>
            <person name="Young S.K."/>
            <person name="Wortman J."/>
            <person name="Nusbaum C."/>
            <person name="Birren B."/>
        </authorList>
    </citation>
    <scope>NUCLEOTIDE SEQUENCE [LARGE SCALE GENOMIC DNA]</scope>
    <source>
        <strain evidence="2 3">CBS 271.37</strain>
    </source>
</reference>
<gene>
    <name evidence="2" type="ORF">Z517_05818</name>
</gene>
<dbReference type="AlphaFoldDB" id="A0A0D2DNB0"/>
<protein>
    <submittedName>
        <fullName evidence="2">Uncharacterized protein</fullName>
    </submittedName>
</protein>
<dbReference type="EMBL" id="KN846972">
    <property type="protein sequence ID" value="KIW79206.1"/>
    <property type="molecule type" value="Genomic_DNA"/>
</dbReference>
<sequence>MRYIRDKAAKSLYAPRTSLRRFERLFRHCGSHLKKEIKVARDSLRRKIPWRKCNVHKSAKHKYNLDLDDVYVYKIGFVGESYQCPQDCARSGCIRPVEEGAGVDSDNPAEVEVGVAEDEFSSMYVSTGSSCHPIDEEISDDCDADSRDWASLDGRRVPSLLDSQAIHVDGYDSETPPFSPRSVTSSSSGESLSVFSSDTVVSRCTAYGEGVSADEDDSRICPRQCLNPDNMEDWSIDGHGYLWPNVILRGCTVALVERAEPLRR</sequence>
<dbReference type="HOGENOM" id="CLU_092113_0_0_1"/>
<accession>A0A0D2DNB0</accession>